<dbReference type="InterPro" id="IPR039299">
    <property type="entry name" value="SEOA"/>
</dbReference>
<sequence length="684" mass="78146">MNLFGNDCSSQHSSMPSEDDILIKKLLLTHDPDGRRLDSELLLRAMENVLCYAAASQVCGFHIDAIAKDDVSDIEVVGSQETLAQIIDRIKIEMLRKHSGKENLHTRTMILFDVLGNYRWDVKAVLTLAAFATTYGEFCIIMQEYPYNPLAVSVAMLKHLPLNLWPLKPQFKALSFLVRTMIDVTKCIIKFEGLPFRYAQLDDETMVIAKSCIYVAAYWVTRSTVACTSQIRDLKAMKPEQVWSHSTLIAAWELSSLAYKLSSICSHLRRQVDLCHQQMEEKMHQKLLKVFQEVHPDNQDVLGILLAAKDELPLKNSSTQDKLGVSEMKGKVVLLLVSKAELLPQEGLLLLLDRTYDHPYHKKLEGSYEIVWISISDTWTDAERDIFNFLSNSLPWYSVRRPWVLYAAVVNYIKQEWDYKNVPLIVVLDSKGMVSKSNAMDMVFIWGATAYPFSTSKEKELWDEENWTLKLLLDEIDPLLTTWVEEGRNICIYGSDNLDWIREFNATCKVIRNAGVQLEMVYVGCKDLGEQVRRLLAIIDEELHKSLFSFTKLHFFWLRLESIRRSKLQLGQSIHSDDHILKEVSALLDTANEGWAIIGRGNTTDIVKLSASEAIKWLDRFPEWEENVAKLGFVSALRAAIDPPPPPLGPCNHSEVVPYAEGLTEETVLCEKCKHPMKKNVVYE</sequence>
<dbReference type="Pfam" id="PF14576">
    <property type="entry name" value="SEO_N"/>
    <property type="match status" value="1"/>
</dbReference>
<dbReference type="AlphaFoldDB" id="A0A2K1YP52"/>
<evidence type="ECO:0000313" key="4">
    <source>
        <dbReference type="Proteomes" id="UP000006729"/>
    </source>
</evidence>
<dbReference type="ExpressionAtlas" id="A0A2K1YP52">
    <property type="expression patterns" value="baseline and differential"/>
</dbReference>
<feature type="domain" description="Sieve element occlusion N-terminal" evidence="1">
    <location>
        <begin position="17"/>
        <end position="295"/>
    </location>
</feature>
<evidence type="ECO:0000313" key="3">
    <source>
        <dbReference type="EMBL" id="PNT14812.1"/>
    </source>
</evidence>
<gene>
    <name evidence="3" type="ORF">POPTR_010G050200</name>
</gene>
<organism evidence="3 4">
    <name type="scientific">Populus trichocarpa</name>
    <name type="common">Western balsam poplar</name>
    <name type="synonym">Populus balsamifera subsp. trichocarpa</name>
    <dbReference type="NCBI Taxonomy" id="3694"/>
    <lineage>
        <taxon>Eukaryota</taxon>
        <taxon>Viridiplantae</taxon>
        <taxon>Streptophyta</taxon>
        <taxon>Embryophyta</taxon>
        <taxon>Tracheophyta</taxon>
        <taxon>Spermatophyta</taxon>
        <taxon>Magnoliopsida</taxon>
        <taxon>eudicotyledons</taxon>
        <taxon>Gunneridae</taxon>
        <taxon>Pentapetalae</taxon>
        <taxon>rosids</taxon>
        <taxon>fabids</taxon>
        <taxon>Malpighiales</taxon>
        <taxon>Salicaceae</taxon>
        <taxon>Saliceae</taxon>
        <taxon>Populus</taxon>
    </lineage>
</organism>
<dbReference type="Proteomes" id="UP000006729">
    <property type="component" value="Chromosome 10"/>
</dbReference>
<keyword evidence="4" id="KW-1185">Reference proteome</keyword>
<dbReference type="Pfam" id="PF14577">
    <property type="entry name" value="SEO_C"/>
    <property type="match status" value="1"/>
</dbReference>
<dbReference type="PANTHER" id="PTHR33232">
    <property type="entry name" value="PROTEIN SIEVE ELEMENT OCCLUSION B-LIKE"/>
    <property type="match status" value="1"/>
</dbReference>
<reference evidence="3 4" key="1">
    <citation type="journal article" date="2006" name="Science">
        <title>The genome of black cottonwood, Populus trichocarpa (Torr. &amp; Gray).</title>
        <authorList>
            <person name="Tuskan G.A."/>
            <person name="Difazio S."/>
            <person name="Jansson S."/>
            <person name="Bohlmann J."/>
            <person name="Grigoriev I."/>
            <person name="Hellsten U."/>
            <person name="Putnam N."/>
            <person name="Ralph S."/>
            <person name="Rombauts S."/>
            <person name="Salamov A."/>
            <person name="Schein J."/>
            <person name="Sterck L."/>
            <person name="Aerts A."/>
            <person name="Bhalerao R.R."/>
            <person name="Bhalerao R.P."/>
            <person name="Blaudez D."/>
            <person name="Boerjan W."/>
            <person name="Brun A."/>
            <person name="Brunner A."/>
            <person name="Busov V."/>
            <person name="Campbell M."/>
            <person name="Carlson J."/>
            <person name="Chalot M."/>
            <person name="Chapman J."/>
            <person name="Chen G.L."/>
            <person name="Cooper D."/>
            <person name="Coutinho P.M."/>
            <person name="Couturier J."/>
            <person name="Covert S."/>
            <person name="Cronk Q."/>
            <person name="Cunningham R."/>
            <person name="Davis J."/>
            <person name="Degroeve S."/>
            <person name="Dejardin A."/>
            <person name="Depamphilis C."/>
            <person name="Detter J."/>
            <person name="Dirks B."/>
            <person name="Dubchak I."/>
            <person name="Duplessis S."/>
            <person name="Ehlting J."/>
            <person name="Ellis B."/>
            <person name="Gendler K."/>
            <person name="Goodstein D."/>
            <person name="Gribskov M."/>
            <person name="Grimwood J."/>
            <person name="Groover A."/>
            <person name="Gunter L."/>
            <person name="Hamberger B."/>
            <person name="Heinze B."/>
            <person name="Helariutta Y."/>
            <person name="Henrissat B."/>
            <person name="Holligan D."/>
            <person name="Holt R."/>
            <person name="Huang W."/>
            <person name="Islam-Faridi N."/>
            <person name="Jones S."/>
            <person name="Jones-Rhoades M."/>
            <person name="Jorgensen R."/>
            <person name="Joshi C."/>
            <person name="Kangasjarvi J."/>
            <person name="Karlsson J."/>
            <person name="Kelleher C."/>
            <person name="Kirkpatrick R."/>
            <person name="Kirst M."/>
            <person name="Kohler A."/>
            <person name="Kalluri U."/>
            <person name="Larimer F."/>
            <person name="Leebens-Mack J."/>
            <person name="Leple J.C."/>
            <person name="Locascio P."/>
            <person name="Lou Y."/>
            <person name="Lucas S."/>
            <person name="Martin F."/>
            <person name="Montanini B."/>
            <person name="Napoli C."/>
            <person name="Nelson D.R."/>
            <person name="Nelson C."/>
            <person name="Nieminen K."/>
            <person name="Nilsson O."/>
            <person name="Pereda V."/>
            <person name="Peter G."/>
            <person name="Philippe R."/>
            <person name="Pilate G."/>
            <person name="Poliakov A."/>
            <person name="Razumovskaya J."/>
            <person name="Richardson P."/>
            <person name="Rinaldi C."/>
            <person name="Ritland K."/>
            <person name="Rouze P."/>
            <person name="Ryaboy D."/>
            <person name="Schmutz J."/>
            <person name="Schrader J."/>
            <person name="Segerman B."/>
            <person name="Shin H."/>
            <person name="Siddiqui A."/>
            <person name="Sterky F."/>
            <person name="Terry A."/>
            <person name="Tsai C.J."/>
            <person name="Uberbacher E."/>
            <person name="Unneberg P."/>
            <person name="Vahala J."/>
            <person name="Wall K."/>
            <person name="Wessler S."/>
            <person name="Yang G."/>
            <person name="Yin T."/>
            <person name="Douglas C."/>
            <person name="Marra M."/>
            <person name="Sandberg G."/>
            <person name="Van de Peer Y."/>
            <person name="Rokhsar D."/>
        </authorList>
    </citation>
    <scope>NUCLEOTIDE SEQUENCE [LARGE SCALE GENOMIC DNA]</scope>
    <source>
        <strain evidence="4">cv. Nisqually</strain>
    </source>
</reference>
<evidence type="ECO:0008006" key="5">
    <source>
        <dbReference type="Google" id="ProtNLM"/>
    </source>
</evidence>
<feature type="domain" description="Sieve element occlusion C-terminal" evidence="2">
    <location>
        <begin position="456"/>
        <end position="683"/>
    </location>
</feature>
<dbReference type="GO" id="GO:0010088">
    <property type="term" value="P:phloem development"/>
    <property type="evidence" value="ECO:0007669"/>
    <property type="project" value="InterPro"/>
</dbReference>
<dbReference type="STRING" id="3694.A0A2K1YP52"/>
<dbReference type="InterPro" id="IPR027942">
    <property type="entry name" value="SEO_N"/>
</dbReference>
<protein>
    <recommendedName>
        <fullName evidence="5">Sieve element occlusion N-terminal domain-containing protein</fullName>
    </recommendedName>
</protein>
<name>A0A2K1YP52_POPTR</name>
<evidence type="ECO:0000259" key="1">
    <source>
        <dbReference type="Pfam" id="PF14576"/>
    </source>
</evidence>
<accession>A0A2K1YP52</accession>
<dbReference type="InterPro" id="IPR027944">
    <property type="entry name" value="SEO_C"/>
</dbReference>
<dbReference type="PANTHER" id="PTHR33232:SF11">
    <property type="entry name" value="PROTEIN SIEVE ELEMENT OCCLUSION C"/>
    <property type="match status" value="1"/>
</dbReference>
<evidence type="ECO:0000259" key="2">
    <source>
        <dbReference type="Pfam" id="PF14577"/>
    </source>
</evidence>
<dbReference type="EMBL" id="CM009299">
    <property type="protein sequence ID" value="PNT14812.1"/>
    <property type="molecule type" value="Genomic_DNA"/>
</dbReference>
<proteinExistence type="predicted"/>
<dbReference type="InParanoid" id="A0A2K1YP52"/>
<dbReference type="Gene3D" id="3.40.30.10">
    <property type="entry name" value="Glutaredoxin"/>
    <property type="match status" value="1"/>
</dbReference>